<comment type="catalytic activity">
    <reaction evidence="1">
        <text>S-ubiquitinyl-[E2 ubiquitin-conjugating enzyme]-L-cysteine + [acceptor protein]-L-lysine = [E2 ubiquitin-conjugating enzyme]-L-cysteine + N(6)-ubiquitinyl-[acceptor protein]-L-lysine.</text>
        <dbReference type="EC" id="2.3.2.27"/>
    </reaction>
</comment>
<dbReference type="PANTHER" id="PTHR46803">
    <property type="entry name" value="E3 UBIQUITIN-PROTEIN LIGASE CHIP"/>
    <property type="match status" value="1"/>
</dbReference>
<feature type="region of interest" description="Disordered" evidence="6">
    <location>
        <begin position="37"/>
        <end position="63"/>
    </location>
</feature>
<sequence>MEKKKKGGSGALLFGIGAALGAVVAAGITYFATSDTKETVGGEESKETQHIPPPLPSSENIPKDVEEKLLCPISLEVMTDPVVTPYGHTFDRQNIESYIEKYGICPMTRKPLTKESLIPNYSIREMISHFNSTREETKE</sequence>
<name>A0A7S3KIG0_EUPCR</name>
<gene>
    <name evidence="8" type="ORF">ECRA1380_LOCUS9011</name>
</gene>
<organism evidence="8">
    <name type="scientific">Euplotes crassus</name>
    <dbReference type="NCBI Taxonomy" id="5936"/>
    <lineage>
        <taxon>Eukaryota</taxon>
        <taxon>Sar</taxon>
        <taxon>Alveolata</taxon>
        <taxon>Ciliophora</taxon>
        <taxon>Intramacronucleata</taxon>
        <taxon>Spirotrichea</taxon>
        <taxon>Hypotrichia</taxon>
        <taxon>Euplotida</taxon>
        <taxon>Euplotidae</taxon>
        <taxon>Moneuplotes</taxon>
    </lineage>
</organism>
<reference evidence="8" key="1">
    <citation type="submission" date="2021-01" db="EMBL/GenBank/DDBJ databases">
        <authorList>
            <person name="Corre E."/>
            <person name="Pelletier E."/>
            <person name="Niang G."/>
            <person name="Scheremetjew M."/>
            <person name="Finn R."/>
            <person name="Kale V."/>
            <person name="Holt S."/>
            <person name="Cochrane G."/>
            <person name="Meng A."/>
            <person name="Brown T."/>
            <person name="Cohen L."/>
        </authorList>
    </citation>
    <scope>NUCLEOTIDE SEQUENCE</scope>
    <source>
        <strain evidence="8">CT5</strain>
    </source>
</reference>
<dbReference type="AlphaFoldDB" id="A0A7S3KIG0"/>
<feature type="domain" description="U-box" evidence="7">
    <location>
        <begin position="64"/>
        <end position="137"/>
    </location>
</feature>
<dbReference type="SUPFAM" id="SSF57850">
    <property type="entry name" value="RING/U-box"/>
    <property type="match status" value="1"/>
</dbReference>
<proteinExistence type="predicted"/>
<evidence type="ECO:0000313" key="8">
    <source>
        <dbReference type="EMBL" id="CAE0384048.1"/>
    </source>
</evidence>
<dbReference type="InterPro" id="IPR013083">
    <property type="entry name" value="Znf_RING/FYVE/PHD"/>
</dbReference>
<dbReference type="Gene3D" id="3.30.40.10">
    <property type="entry name" value="Zinc/RING finger domain, C3HC4 (zinc finger)"/>
    <property type="match status" value="1"/>
</dbReference>
<evidence type="ECO:0000256" key="3">
    <source>
        <dbReference type="ARBA" id="ARBA00022679"/>
    </source>
</evidence>
<keyword evidence="5" id="KW-0833">Ubl conjugation pathway</keyword>
<dbReference type="PANTHER" id="PTHR46803:SF2">
    <property type="entry name" value="E3 UBIQUITIN-PROTEIN LIGASE CHIP"/>
    <property type="match status" value="1"/>
</dbReference>
<evidence type="ECO:0000256" key="5">
    <source>
        <dbReference type="ARBA" id="ARBA00022786"/>
    </source>
</evidence>
<evidence type="ECO:0000259" key="7">
    <source>
        <dbReference type="PROSITE" id="PS51698"/>
    </source>
</evidence>
<dbReference type="Pfam" id="PF04564">
    <property type="entry name" value="U-box"/>
    <property type="match status" value="1"/>
</dbReference>
<protein>
    <recommendedName>
        <fullName evidence="2">RING-type E3 ubiquitin transferase</fullName>
        <ecNumber evidence="2">2.3.2.27</ecNumber>
    </recommendedName>
</protein>
<dbReference type="EMBL" id="HBIK01018997">
    <property type="protein sequence ID" value="CAE0384048.1"/>
    <property type="molecule type" value="Transcribed_RNA"/>
</dbReference>
<dbReference type="PROSITE" id="PS51698">
    <property type="entry name" value="U_BOX"/>
    <property type="match status" value="1"/>
</dbReference>
<dbReference type="GO" id="GO:0043161">
    <property type="term" value="P:proteasome-mediated ubiquitin-dependent protein catabolic process"/>
    <property type="evidence" value="ECO:0007669"/>
    <property type="project" value="TreeGrafter"/>
</dbReference>
<dbReference type="GO" id="GO:0006515">
    <property type="term" value="P:protein quality control for misfolded or incompletely synthesized proteins"/>
    <property type="evidence" value="ECO:0007669"/>
    <property type="project" value="TreeGrafter"/>
</dbReference>
<dbReference type="GO" id="GO:0045862">
    <property type="term" value="P:positive regulation of proteolysis"/>
    <property type="evidence" value="ECO:0007669"/>
    <property type="project" value="TreeGrafter"/>
</dbReference>
<evidence type="ECO:0000256" key="4">
    <source>
        <dbReference type="ARBA" id="ARBA00022737"/>
    </source>
</evidence>
<keyword evidence="4" id="KW-0677">Repeat</keyword>
<accession>A0A7S3KIG0</accession>
<dbReference type="GO" id="GO:0071218">
    <property type="term" value="P:cellular response to misfolded protein"/>
    <property type="evidence" value="ECO:0007669"/>
    <property type="project" value="TreeGrafter"/>
</dbReference>
<dbReference type="GO" id="GO:0005737">
    <property type="term" value="C:cytoplasm"/>
    <property type="evidence" value="ECO:0007669"/>
    <property type="project" value="TreeGrafter"/>
</dbReference>
<dbReference type="InterPro" id="IPR003613">
    <property type="entry name" value="Ubox_domain"/>
</dbReference>
<dbReference type="SMART" id="SM00504">
    <property type="entry name" value="Ubox"/>
    <property type="match status" value="1"/>
</dbReference>
<evidence type="ECO:0000256" key="6">
    <source>
        <dbReference type="SAM" id="MobiDB-lite"/>
    </source>
</evidence>
<dbReference type="EC" id="2.3.2.27" evidence="2"/>
<dbReference type="GO" id="GO:0000209">
    <property type="term" value="P:protein polyubiquitination"/>
    <property type="evidence" value="ECO:0007669"/>
    <property type="project" value="TreeGrafter"/>
</dbReference>
<dbReference type="GO" id="GO:0061630">
    <property type="term" value="F:ubiquitin protein ligase activity"/>
    <property type="evidence" value="ECO:0007669"/>
    <property type="project" value="UniProtKB-EC"/>
</dbReference>
<keyword evidence="3" id="KW-0808">Transferase</keyword>
<dbReference type="GO" id="GO:0051087">
    <property type="term" value="F:protein-folding chaperone binding"/>
    <property type="evidence" value="ECO:0007669"/>
    <property type="project" value="TreeGrafter"/>
</dbReference>
<evidence type="ECO:0000256" key="1">
    <source>
        <dbReference type="ARBA" id="ARBA00000900"/>
    </source>
</evidence>
<feature type="compositionally biased region" description="Basic and acidic residues" evidence="6">
    <location>
        <begin position="37"/>
        <end position="49"/>
    </location>
</feature>
<evidence type="ECO:0000256" key="2">
    <source>
        <dbReference type="ARBA" id="ARBA00012483"/>
    </source>
</evidence>